<keyword evidence="7 8" id="KW-0807">Transducer</keyword>
<sequence length="378" mass="43444">MQRYSISNNNLTNNCTHLEKYRMVDGSKTTISVERLANELLNLTIQRNCSKEIFDNEARTNISFHHLDATNKIAVILLYSLFVFGILGNSIVIFTFVRCKNRTLFEKRLVLLAMIDLMSSICVPPLFIYGTLTSFQGSILTEPVCIVWISSFPFSISVSQGVLLFISFERYYRIQNPFKKPLKIRLYFIAVLVLAAIIVSPYASTLTDKCYVKDPRLRKATNLMNALRDFIAILAMCYFNYKIGQSYRCKNNNLIIKTSSNKDLSQEHRNNMRVYRTLIKMVVVFSMLVLPYDLLHLALSYFLSSFPAYLNPINTMLVVLQVSNSVGNVLIYSISDENFRRRLVESVKSAIQGETRRDATRRWTISNIRNASFSTSHV</sequence>
<dbReference type="PRINTS" id="PR00237">
    <property type="entry name" value="GPCRRHODOPSN"/>
</dbReference>
<evidence type="ECO:0000256" key="7">
    <source>
        <dbReference type="ARBA" id="ARBA00023224"/>
    </source>
</evidence>
<comment type="similarity">
    <text evidence="8">Belongs to the G-protein coupled receptor 1 family.</text>
</comment>
<evidence type="ECO:0000256" key="2">
    <source>
        <dbReference type="ARBA" id="ARBA00022692"/>
    </source>
</evidence>
<dbReference type="InterPro" id="IPR017452">
    <property type="entry name" value="GPCR_Rhodpsn_7TM"/>
</dbReference>
<dbReference type="Gene3D" id="1.20.1070.10">
    <property type="entry name" value="Rhodopsin 7-helix transmembrane proteins"/>
    <property type="match status" value="1"/>
</dbReference>
<comment type="subcellular location">
    <subcellularLocation>
        <location evidence="1">Membrane</location>
        <topology evidence="1">Multi-pass membrane protein</topology>
    </subcellularLocation>
</comment>
<dbReference type="EnsemblMetazoa" id="CLYHEMT006341.1">
    <property type="protein sequence ID" value="CLYHEMP006341.1"/>
    <property type="gene ID" value="CLYHEMG006341"/>
</dbReference>
<dbReference type="Pfam" id="PF00001">
    <property type="entry name" value="7tm_1"/>
    <property type="match status" value="1"/>
</dbReference>
<accession>A0A7M5U548</accession>
<dbReference type="OrthoDB" id="10036964at2759"/>
<keyword evidence="4 8" id="KW-0297">G-protein coupled receptor</keyword>
<feature type="transmembrane region" description="Helical" evidence="9">
    <location>
        <begin position="223"/>
        <end position="241"/>
    </location>
</feature>
<evidence type="ECO:0000256" key="3">
    <source>
        <dbReference type="ARBA" id="ARBA00022989"/>
    </source>
</evidence>
<dbReference type="EnsemblMetazoa" id="CLYHEMT006341.2">
    <property type="protein sequence ID" value="CLYHEMP006341.2"/>
    <property type="gene ID" value="CLYHEMG006341"/>
</dbReference>
<dbReference type="GO" id="GO:0016020">
    <property type="term" value="C:membrane"/>
    <property type="evidence" value="ECO:0007669"/>
    <property type="project" value="UniProtKB-SubCell"/>
</dbReference>
<feature type="transmembrane region" description="Helical" evidence="9">
    <location>
        <begin position="278"/>
        <end position="303"/>
    </location>
</feature>
<feature type="domain" description="G-protein coupled receptors family 1 profile" evidence="10">
    <location>
        <begin position="88"/>
        <end position="332"/>
    </location>
</feature>
<name>A0A7M5U548_9CNID</name>
<feature type="transmembrane region" description="Helical" evidence="9">
    <location>
        <begin position="152"/>
        <end position="172"/>
    </location>
</feature>
<keyword evidence="5 9" id="KW-0472">Membrane</keyword>
<evidence type="ECO:0000256" key="5">
    <source>
        <dbReference type="ARBA" id="ARBA00023136"/>
    </source>
</evidence>
<dbReference type="PANTHER" id="PTHR24238">
    <property type="entry name" value="G-PROTEIN COUPLED RECEPTOR"/>
    <property type="match status" value="1"/>
</dbReference>
<evidence type="ECO:0000256" key="4">
    <source>
        <dbReference type="ARBA" id="ARBA00023040"/>
    </source>
</evidence>
<feature type="transmembrane region" description="Helical" evidence="9">
    <location>
        <begin position="109"/>
        <end position="132"/>
    </location>
</feature>
<dbReference type="SUPFAM" id="SSF81321">
    <property type="entry name" value="Family A G protein-coupled receptor-like"/>
    <property type="match status" value="1"/>
</dbReference>
<evidence type="ECO:0000256" key="9">
    <source>
        <dbReference type="SAM" id="Phobius"/>
    </source>
</evidence>
<dbReference type="CDD" id="cd00637">
    <property type="entry name" value="7tm_classA_rhodopsin-like"/>
    <property type="match status" value="1"/>
</dbReference>
<feature type="transmembrane region" description="Helical" evidence="9">
    <location>
        <begin position="73"/>
        <end position="97"/>
    </location>
</feature>
<feature type="transmembrane region" description="Helical" evidence="9">
    <location>
        <begin position="184"/>
        <end position="203"/>
    </location>
</feature>
<evidence type="ECO:0000256" key="1">
    <source>
        <dbReference type="ARBA" id="ARBA00004141"/>
    </source>
</evidence>
<dbReference type="PROSITE" id="PS00237">
    <property type="entry name" value="G_PROTEIN_RECEP_F1_1"/>
    <property type="match status" value="1"/>
</dbReference>
<dbReference type="GeneID" id="136808221"/>
<keyword evidence="3 9" id="KW-1133">Transmembrane helix</keyword>
<evidence type="ECO:0000313" key="12">
    <source>
        <dbReference type="Proteomes" id="UP000594262"/>
    </source>
</evidence>
<dbReference type="AlphaFoldDB" id="A0A7M5U548"/>
<evidence type="ECO:0000313" key="11">
    <source>
        <dbReference type="EnsemblMetazoa" id="CLYHEMP006341.1"/>
    </source>
</evidence>
<dbReference type="Proteomes" id="UP000594262">
    <property type="component" value="Unplaced"/>
</dbReference>
<organism evidence="11 12">
    <name type="scientific">Clytia hemisphaerica</name>
    <dbReference type="NCBI Taxonomy" id="252671"/>
    <lineage>
        <taxon>Eukaryota</taxon>
        <taxon>Metazoa</taxon>
        <taxon>Cnidaria</taxon>
        <taxon>Hydrozoa</taxon>
        <taxon>Hydroidolina</taxon>
        <taxon>Leptothecata</taxon>
        <taxon>Obeliida</taxon>
        <taxon>Clytiidae</taxon>
        <taxon>Clytia</taxon>
    </lineage>
</organism>
<keyword evidence="2 8" id="KW-0812">Transmembrane</keyword>
<keyword evidence="6 8" id="KW-0675">Receptor</keyword>
<reference evidence="11" key="1">
    <citation type="submission" date="2021-01" db="UniProtKB">
        <authorList>
            <consortium name="EnsemblMetazoa"/>
        </authorList>
    </citation>
    <scope>IDENTIFICATION</scope>
</reference>
<dbReference type="PROSITE" id="PS50262">
    <property type="entry name" value="G_PROTEIN_RECEP_F1_2"/>
    <property type="match status" value="1"/>
</dbReference>
<evidence type="ECO:0000256" key="8">
    <source>
        <dbReference type="RuleBase" id="RU000688"/>
    </source>
</evidence>
<dbReference type="GO" id="GO:0004930">
    <property type="term" value="F:G protein-coupled receptor activity"/>
    <property type="evidence" value="ECO:0007669"/>
    <property type="project" value="UniProtKB-KW"/>
</dbReference>
<proteinExistence type="inferred from homology"/>
<evidence type="ECO:0000259" key="10">
    <source>
        <dbReference type="PROSITE" id="PS50262"/>
    </source>
</evidence>
<evidence type="ECO:0000256" key="6">
    <source>
        <dbReference type="ARBA" id="ARBA00023170"/>
    </source>
</evidence>
<protein>
    <recommendedName>
        <fullName evidence="10">G-protein coupled receptors family 1 profile domain-containing protein</fullName>
    </recommendedName>
</protein>
<dbReference type="RefSeq" id="XP_066920859.1">
    <property type="nucleotide sequence ID" value="XM_067064758.1"/>
</dbReference>
<dbReference type="InterPro" id="IPR000276">
    <property type="entry name" value="GPCR_Rhodpsn"/>
</dbReference>
<keyword evidence="12" id="KW-1185">Reference proteome</keyword>
<feature type="transmembrane region" description="Helical" evidence="9">
    <location>
        <begin position="315"/>
        <end position="334"/>
    </location>
</feature>